<dbReference type="AlphaFoldDB" id="A0A0F7CLA9"/>
<keyword evidence="3" id="KW-0804">Transcription</keyword>
<dbReference type="PANTHER" id="PTHR33154">
    <property type="entry name" value="TRANSCRIPTIONAL REGULATOR, ARSR FAMILY"/>
    <property type="match status" value="1"/>
</dbReference>
<dbReference type="SUPFAM" id="SSF46785">
    <property type="entry name" value="Winged helix' DNA-binding domain"/>
    <property type="match status" value="1"/>
</dbReference>
<name>A0A0F7CLA9_9CREN</name>
<dbReference type="SMART" id="SM00418">
    <property type="entry name" value="HTH_ARSR"/>
    <property type="match status" value="1"/>
</dbReference>
<evidence type="ECO:0000256" key="1">
    <source>
        <dbReference type="ARBA" id="ARBA00023015"/>
    </source>
</evidence>
<evidence type="ECO:0000259" key="4">
    <source>
        <dbReference type="PROSITE" id="PS50987"/>
    </source>
</evidence>
<dbReference type="Proteomes" id="UP000067434">
    <property type="component" value="Chromosome"/>
</dbReference>
<keyword evidence="6" id="KW-1185">Reference proteome</keyword>
<reference evidence="5 6" key="1">
    <citation type="journal article" date="2015" name="Stand. Genomic Sci.">
        <title>Complete genome sequence of and proposal of Thermofilum uzonense sp. nov. a novel hyperthermophilic crenarchaeon and emended description of the genus Thermofilum.</title>
        <authorList>
            <person name="Toshchakov S.V."/>
            <person name="Korzhenkov A.A."/>
            <person name="Samarov N.I."/>
            <person name="Mazunin I.O."/>
            <person name="Mozhey O.I."/>
            <person name="Shmyr I.S."/>
            <person name="Derbikova K.S."/>
            <person name="Taranov E.A."/>
            <person name="Dominova I.N."/>
            <person name="Bonch-Osmolovskaya E.A."/>
            <person name="Patrushev M.V."/>
            <person name="Podosokorskaya O.A."/>
            <person name="Kublanov I.V."/>
        </authorList>
    </citation>
    <scope>NUCLEOTIDE SEQUENCE [LARGE SCALE GENOMIC DNA]</scope>
    <source>
        <strain evidence="5 6">1807-2</strain>
    </source>
</reference>
<keyword evidence="2" id="KW-0238">DNA-binding</keyword>
<evidence type="ECO:0000256" key="2">
    <source>
        <dbReference type="ARBA" id="ARBA00023125"/>
    </source>
</evidence>
<evidence type="ECO:0000256" key="3">
    <source>
        <dbReference type="ARBA" id="ARBA00023163"/>
    </source>
</evidence>
<dbReference type="InterPro" id="IPR036390">
    <property type="entry name" value="WH_DNA-bd_sf"/>
</dbReference>
<gene>
    <name evidence="5" type="ORF">MA03_07325</name>
</gene>
<dbReference type="HOGENOM" id="CLU_441901_0_0_2"/>
<dbReference type="GeneID" id="25402030"/>
<dbReference type="STRING" id="1550241.MA03_07325"/>
<dbReference type="InterPro" id="IPR011991">
    <property type="entry name" value="ArsR-like_HTH"/>
</dbReference>
<dbReference type="CDD" id="cd00090">
    <property type="entry name" value="HTH_ARSR"/>
    <property type="match status" value="1"/>
</dbReference>
<proteinExistence type="predicted"/>
<feature type="domain" description="HTH arsR-type" evidence="4">
    <location>
        <begin position="6"/>
        <end position="107"/>
    </location>
</feature>
<evidence type="ECO:0000313" key="6">
    <source>
        <dbReference type="Proteomes" id="UP000067434"/>
    </source>
</evidence>
<dbReference type="InterPro" id="IPR036388">
    <property type="entry name" value="WH-like_DNA-bd_sf"/>
</dbReference>
<dbReference type="PATRIC" id="fig|1550241.5.peg.1516"/>
<dbReference type="GO" id="GO:0003677">
    <property type="term" value="F:DNA binding"/>
    <property type="evidence" value="ECO:0007669"/>
    <property type="project" value="UniProtKB-KW"/>
</dbReference>
<dbReference type="InterPro" id="IPR001845">
    <property type="entry name" value="HTH_ArsR_DNA-bd_dom"/>
</dbReference>
<keyword evidence="1" id="KW-0805">Transcription regulation</keyword>
<dbReference type="EMBL" id="CP009961">
    <property type="protein sequence ID" value="AKG39091.1"/>
    <property type="molecule type" value="Genomic_DNA"/>
</dbReference>
<dbReference type="KEGG" id="thf:MA03_07325"/>
<organism evidence="5 6">
    <name type="scientific">Infirmifilum uzonense</name>
    <dbReference type="NCBI Taxonomy" id="1550241"/>
    <lineage>
        <taxon>Archaea</taxon>
        <taxon>Thermoproteota</taxon>
        <taxon>Thermoprotei</taxon>
        <taxon>Thermofilales</taxon>
        <taxon>Thermofilaceae</taxon>
        <taxon>Infirmifilum</taxon>
    </lineage>
</organism>
<dbReference type="Pfam" id="PF01022">
    <property type="entry name" value="HTH_5"/>
    <property type="match status" value="1"/>
</dbReference>
<evidence type="ECO:0000313" key="5">
    <source>
        <dbReference type="EMBL" id="AKG39091.1"/>
    </source>
</evidence>
<dbReference type="RefSeq" id="WP_052884627.1">
    <property type="nucleotide sequence ID" value="NZ_CP009961.1"/>
</dbReference>
<dbReference type="GO" id="GO:0003700">
    <property type="term" value="F:DNA-binding transcription factor activity"/>
    <property type="evidence" value="ECO:0007669"/>
    <property type="project" value="InterPro"/>
</dbReference>
<dbReference type="InterPro" id="IPR051081">
    <property type="entry name" value="HTH_MetalResp_TranReg"/>
</dbReference>
<dbReference type="PROSITE" id="PS50987">
    <property type="entry name" value="HTH_ARSR_2"/>
    <property type="match status" value="1"/>
</dbReference>
<dbReference type="PANTHER" id="PTHR33154:SF33">
    <property type="entry name" value="TRANSCRIPTIONAL REPRESSOR SDPR"/>
    <property type="match status" value="1"/>
</dbReference>
<protein>
    <recommendedName>
        <fullName evidence="4">HTH arsR-type domain-containing protein</fullName>
    </recommendedName>
</protein>
<sequence length="618" mass="69239">MSKDMASSRRLRGLATILSAVANPHRIMILEFLEQNPRRYGEIAEALGVTQAALAHHLKKLEAAGLVEHKNEVYKTTSLGRKILYLIKNMDVISAQDVQVYTTYGFSVPLEEYLDLILSSSTVSCRKRLLSEVVKEVKEAIGSDEGVPQSTVNSMAEVYAARLRCPLKLQGNVLGLMGREITEQAVSILSEAGLWDLVRSNLILFDSEWERGASSIFLPSPNSEQLKKILKNAELFPEIVLKISPETGGEINYLLDLLLAASPSGSATLLMDISQTGELTGSILSTIETRLPLGNIILVFKGWEHVSEKMILLLTRLINSGLQVVFSSGNIFPSGRLYAFKDDDTPTIHFGAASFNMPFVLDRKRVLSDPRDFIAAAFSPLERIVSSYKKLAMRITRVIELDLSREPSYTFHLTFAGLEAGLLLHMPVFSQTFDDPKSYKRLVLSYASELLEETINHSTADDVPMFSTFYTPVPYLSFLTAFHYKHNNHLNINPLSPFSFNRKLRTAENLLELESSLQGILRDSISILDIRTVSLTGTRLKEIFMLAQRKGLKQFTITLTGLHVCNTCGHVIPSRASRCPRCYSRDLSGMVKPQLFYVKRERLDKWTLEEVDNRVVLA</sequence>
<dbReference type="Gene3D" id="1.10.10.10">
    <property type="entry name" value="Winged helix-like DNA-binding domain superfamily/Winged helix DNA-binding domain"/>
    <property type="match status" value="1"/>
</dbReference>
<accession>A0A0F7CLA9</accession>